<dbReference type="GO" id="GO:0055130">
    <property type="term" value="P:D-alanine catabolic process"/>
    <property type="evidence" value="ECO:0007669"/>
    <property type="project" value="TreeGrafter"/>
</dbReference>
<accession>A0A3N8PAZ1</accession>
<reference evidence="5 6" key="1">
    <citation type="submission" date="2018-08" db="EMBL/GenBank/DDBJ databases">
        <title>Comparative analysis of Burkholderia isolates from Puerto Rico.</title>
        <authorList>
            <person name="Hall C."/>
            <person name="Sahl J."/>
            <person name="Wagner D."/>
        </authorList>
    </citation>
    <scope>NUCLEOTIDE SEQUENCE [LARGE SCALE GENOMIC DNA]</scope>
    <source>
        <strain evidence="5 6">Bp9025</strain>
    </source>
</reference>
<dbReference type="InterPro" id="IPR006076">
    <property type="entry name" value="FAD-dep_OxRdtase"/>
</dbReference>
<dbReference type="PANTHER" id="PTHR13847">
    <property type="entry name" value="SARCOSINE DEHYDROGENASE-RELATED"/>
    <property type="match status" value="1"/>
</dbReference>
<dbReference type="RefSeq" id="WP_124584070.1">
    <property type="nucleotide sequence ID" value="NZ_QTQV01000025.1"/>
</dbReference>
<dbReference type="Proteomes" id="UP000277921">
    <property type="component" value="Unassembled WGS sequence"/>
</dbReference>
<comment type="caution">
    <text evidence="5">The sequence shown here is derived from an EMBL/GenBank/DDBJ whole genome shotgun (WGS) entry which is preliminary data.</text>
</comment>
<evidence type="ECO:0000313" key="5">
    <source>
        <dbReference type="EMBL" id="RQT08280.1"/>
    </source>
</evidence>
<dbReference type="GO" id="GO:0008718">
    <property type="term" value="F:D-amino-acid dehydrogenase activity"/>
    <property type="evidence" value="ECO:0007669"/>
    <property type="project" value="TreeGrafter"/>
</dbReference>
<dbReference type="GO" id="GO:0005886">
    <property type="term" value="C:plasma membrane"/>
    <property type="evidence" value="ECO:0007669"/>
    <property type="project" value="TreeGrafter"/>
</dbReference>
<evidence type="ECO:0000256" key="3">
    <source>
        <dbReference type="ARBA" id="ARBA00023002"/>
    </source>
</evidence>
<keyword evidence="3" id="KW-0560">Oxidoreductase</keyword>
<protein>
    <submittedName>
        <fullName evidence="5">FAD-binding oxidoreductase</fullName>
    </submittedName>
</protein>
<dbReference type="SUPFAM" id="SSF51905">
    <property type="entry name" value="FAD/NAD(P)-binding domain"/>
    <property type="match status" value="1"/>
</dbReference>
<organism evidence="5 6">
    <name type="scientific">Burkholderia contaminans</name>
    <dbReference type="NCBI Taxonomy" id="488447"/>
    <lineage>
        <taxon>Bacteria</taxon>
        <taxon>Pseudomonadati</taxon>
        <taxon>Pseudomonadota</taxon>
        <taxon>Betaproteobacteria</taxon>
        <taxon>Burkholderiales</taxon>
        <taxon>Burkholderiaceae</taxon>
        <taxon>Burkholderia</taxon>
        <taxon>Burkholderia cepacia complex</taxon>
    </lineage>
</organism>
<dbReference type="InterPro" id="IPR036188">
    <property type="entry name" value="FAD/NAD-bd_sf"/>
</dbReference>
<feature type="domain" description="FAD dependent oxidoreductase" evidence="4">
    <location>
        <begin position="23"/>
        <end position="417"/>
    </location>
</feature>
<dbReference type="PANTHER" id="PTHR13847:SF280">
    <property type="entry name" value="D-AMINO ACID DEHYDROGENASE"/>
    <property type="match status" value="1"/>
</dbReference>
<proteinExistence type="inferred from homology"/>
<name>A0A3N8PAZ1_9BURK</name>
<dbReference type="AlphaFoldDB" id="A0A3N8PAZ1"/>
<evidence type="ECO:0000313" key="6">
    <source>
        <dbReference type="Proteomes" id="UP000277921"/>
    </source>
</evidence>
<evidence type="ECO:0000256" key="1">
    <source>
        <dbReference type="ARBA" id="ARBA00004960"/>
    </source>
</evidence>
<comment type="similarity">
    <text evidence="2">Belongs to the DadA oxidoreductase family.</text>
</comment>
<sequence>MTTTYPLHDALTLADTPLPPDADVVIAGAGIMGCAAAYYLGLRGLKAVVLDKSRIAGQQSTRAWGFVRQQGREAAEVPLMMAGIKIWEELEETLGFDLEWRQGGCLYIADNETDWASFNAWLAVAREHGLDTRTLTRAQIDERVSGLSPDARTLGGLYTATDGQAEPRRVAAAFAARAAEAGARFFEGCGVTAIETAGGAVVGVVTERGTIRTRRVICAAGATSFRLLDGVGVRLPQQAVRGTCMRTNVVPPVSASTVWGHGLGIRQRKNGAINLADDMQVDVDLTLGHLRGLSLFWPEFWSQRDKFRLHVNGAAWRDALARITGATGATGAIEPRDPQPQPNRAHAPRALAKLKTIFPALKDAQIVEAWAGLIDVLPDGIPVIDAPGTPSGLAIATGFCGHGFAMGPIVGRLLAEWIDTGAPSLDLSAFRARRFVDGTMVRPRSML</sequence>
<dbReference type="GO" id="GO:0005737">
    <property type="term" value="C:cytoplasm"/>
    <property type="evidence" value="ECO:0007669"/>
    <property type="project" value="TreeGrafter"/>
</dbReference>
<evidence type="ECO:0000256" key="2">
    <source>
        <dbReference type="ARBA" id="ARBA00009410"/>
    </source>
</evidence>
<dbReference type="EMBL" id="QTQV01000025">
    <property type="protein sequence ID" value="RQT08280.1"/>
    <property type="molecule type" value="Genomic_DNA"/>
</dbReference>
<dbReference type="Gene3D" id="3.50.50.60">
    <property type="entry name" value="FAD/NAD(P)-binding domain"/>
    <property type="match status" value="2"/>
</dbReference>
<dbReference type="Gene3D" id="3.30.9.10">
    <property type="entry name" value="D-Amino Acid Oxidase, subunit A, domain 2"/>
    <property type="match status" value="2"/>
</dbReference>
<gene>
    <name evidence="5" type="ORF">DF051_31860</name>
</gene>
<dbReference type="Pfam" id="PF01266">
    <property type="entry name" value="DAO"/>
    <property type="match status" value="1"/>
</dbReference>
<evidence type="ECO:0000259" key="4">
    <source>
        <dbReference type="Pfam" id="PF01266"/>
    </source>
</evidence>
<comment type="pathway">
    <text evidence="1">Amino-acid degradation; D-alanine degradation; NH(3) and pyruvate from D-alanine: step 1/1.</text>
</comment>